<reference evidence="2 3" key="1">
    <citation type="submission" date="2024-09" db="EMBL/GenBank/DDBJ databases">
        <title>Novel species of the genus Pelomonas and Roseateles isolated from streams.</title>
        <authorList>
            <person name="Lu H."/>
        </authorList>
    </citation>
    <scope>NUCLEOTIDE SEQUENCE [LARGE SCALE GENOMIC DNA]</scope>
    <source>
        <strain evidence="2 3">DC23W</strain>
    </source>
</reference>
<dbReference type="SUPFAM" id="SSF109604">
    <property type="entry name" value="HD-domain/PDEase-like"/>
    <property type="match status" value="1"/>
</dbReference>
<dbReference type="Gene3D" id="1.10.3210.10">
    <property type="entry name" value="Hypothetical protein af1432"/>
    <property type="match status" value="1"/>
</dbReference>
<sequence>MRLCSLQSVKTHIVLGEPLAFSVRDAQHQLLLARGQIIYDNEQLDELFQRGALVEISELASAVQQPQRRAAPRTLSTDQLPGEWQSRSDEVRRAFATSPDRLANAVDAATDQLLRLIDHAPGVALAQVVRQGEGHYGVNHSIHAATACHAAARFMGWTAEEQRRAFQAALTMNLSMVDLQARLAGQVSPPTTLQREAIHQHPALSAELLEQAGIDDPLWLEAVAQHHELPDGTGYPGGVTAVGELATLLRFADIYTARLSARASRPAMSAQQAGRELHLLADASPLAAALIKAFGIFPPGSLVRLASGEIGLVVGNGGKAYHPLVAALTDTRGEPRLTPLRRDTSRGGLAVVGLLSPQSLPMRLSDERIAELISA</sequence>
<dbReference type="EC" id="3.1.4.-" evidence="2"/>
<dbReference type="PANTHER" id="PTHR45228">
    <property type="entry name" value="CYCLIC DI-GMP PHOSPHODIESTERASE TM_0186-RELATED"/>
    <property type="match status" value="1"/>
</dbReference>
<dbReference type="GO" id="GO:0016787">
    <property type="term" value="F:hydrolase activity"/>
    <property type="evidence" value="ECO:0007669"/>
    <property type="project" value="UniProtKB-KW"/>
</dbReference>
<proteinExistence type="predicted"/>
<feature type="region of interest" description="Disordered" evidence="1">
    <location>
        <begin position="67"/>
        <end position="88"/>
    </location>
</feature>
<evidence type="ECO:0000313" key="2">
    <source>
        <dbReference type="EMBL" id="MFG6413221.1"/>
    </source>
</evidence>
<gene>
    <name evidence="2" type="ORF">ACG02S_04840</name>
</gene>
<keyword evidence="2" id="KW-0378">Hydrolase</keyword>
<dbReference type="Pfam" id="PF13487">
    <property type="entry name" value="HD_5"/>
    <property type="match status" value="1"/>
</dbReference>
<protein>
    <submittedName>
        <fullName evidence="2">HD-GYP domain-containing protein</fullName>
        <ecNumber evidence="2">3.1.4.-</ecNumber>
    </submittedName>
</protein>
<dbReference type="Proteomes" id="UP001606300">
    <property type="component" value="Unassembled WGS sequence"/>
</dbReference>
<evidence type="ECO:0000256" key="1">
    <source>
        <dbReference type="SAM" id="MobiDB-lite"/>
    </source>
</evidence>
<dbReference type="InterPro" id="IPR003607">
    <property type="entry name" value="HD/PDEase_dom"/>
</dbReference>
<evidence type="ECO:0000313" key="3">
    <source>
        <dbReference type="Proteomes" id="UP001606300"/>
    </source>
</evidence>
<name>A0ABW7EMJ5_9BURK</name>
<dbReference type="InterPro" id="IPR052020">
    <property type="entry name" value="Cyclic_di-GMP/3'3'-cGAMP_PDE"/>
</dbReference>
<organism evidence="2 3">
    <name type="scientific">Pelomonas dachongensis</name>
    <dbReference type="NCBI Taxonomy" id="3299029"/>
    <lineage>
        <taxon>Bacteria</taxon>
        <taxon>Pseudomonadati</taxon>
        <taxon>Pseudomonadota</taxon>
        <taxon>Betaproteobacteria</taxon>
        <taxon>Burkholderiales</taxon>
        <taxon>Sphaerotilaceae</taxon>
        <taxon>Roseateles</taxon>
    </lineage>
</organism>
<dbReference type="CDD" id="cd00077">
    <property type="entry name" value="HDc"/>
    <property type="match status" value="1"/>
</dbReference>
<dbReference type="RefSeq" id="WP_394469313.1">
    <property type="nucleotide sequence ID" value="NZ_JBIGHY010000002.1"/>
</dbReference>
<keyword evidence="3" id="KW-1185">Reference proteome</keyword>
<accession>A0ABW7EMJ5</accession>
<comment type="caution">
    <text evidence="2">The sequence shown here is derived from an EMBL/GenBank/DDBJ whole genome shotgun (WGS) entry which is preliminary data.</text>
</comment>
<dbReference type="EMBL" id="JBIGHY010000002">
    <property type="protein sequence ID" value="MFG6413221.1"/>
    <property type="molecule type" value="Genomic_DNA"/>
</dbReference>